<dbReference type="InterPro" id="IPR000866">
    <property type="entry name" value="AhpC/TSA"/>
</dbReference>
<feature type="domain" description="Alkyl hydroperoxide reductase subunit C/ Thiol specific antioxidant" evidence="1">
    <location>
        <begin position="9"/>
        <end position="47"/>
    </location>
</feature>
<name>A0A1M5YN79_9FIRM</name>
<dbReference type="EMBL" id="FQXR01000013">
    <property type="protein sequence ID" value="SHI13368.1"/>
    <property type="molecule type" value="Genomic_DNA"/>
</dbReference>
<dbReference type="InterPro" id="IPR036249">
    <property type="entry name" value="Thioredoxin-like_sf"/>
</dbReference>
<organism evidence="2 3">
    <name type="scientific">Sporanaerobacter acetigenes DSM 13106</name>
    <dbReference type="NCBI Taxonomy" id="1123281"/>
    <lineage>
        <taxon>Bacteria</taxon>
        <taxon>Bacillati</taxon>
        <taxon>Bacillota</taxon>
        <taxon>Tissierellia</taxon>
        <taxon>Tissierellales</taxon>
        <taxon>Sporanaerobacteraceae</taxon>
        <taxon>Sporanaerobacter</taxon>
    </lineage>
</organism>
<dbReference type="SUPFAM" id="SSF52833">
    <property type="entry name" value="Thioredoxin-like"/>
    <property type="match status" value="1"/>
</dbReference>
<dbReference type="STRING" id="1123281.SAMN02745180_02316"/>
<evidence type="ECO:0000313" key="3">
    <source>
        <dbReference type="Proteomes" id="UP000184389"/>
    </source>
</evidence>
<gene>
    <name evidence="2" type="ORF">SAMN02745180_02316</name>
</gene>
<evidence type="ECO:0000313" key="2">
    <source>
        <dbReference type="EMBL" id="SHI13368.1"/>
    </source>
</evidence>
<sequence>MNGDNCLKIGMKAPDFSAQTTFGPIKLSDFKGKWVVLFSHPGDFTPV</sequence>
<proteinExistence type="predicted"/>
<dbReference type="Proteomes" id="UP000184389">
    <property type="component" value="Unassembled WGS sequence"/>
</dbReference>
<dbReference type="GO" id="GO:0016209">
    <property type="term" value="F:antioxidant activity"/>
    <property type="evidence" value="ECO:0007669"/>
    <property type="project" value="InterPro"/>
</dbReference>
<reference evidence="2 3" key="1">
    <citation type="submission" date="2016-11" db="EMBL/GenBank/DDBJ databases">
        <authorList>
            <person name="Jaros S."/>
            <person name="Januszkiewicz K."/>
            <person name="Wedrychowicz H."/>
        </authorList>
    </citation>
    <scope>NUCLEOTIDE SEQUENCE [LARGE SCALE GENOMIC DNA]</scope>
    <source>
        <strain evidence="2 3">DSM 13106</strain>
    </source>
</reference>
<dbReference type="AlphaFoldDB" id="A0A1M5YN79"/>
<dbReference type="GO" id="GO:0016491">
    <property type="term" value="F:oxidoreductase activity"/>
    <property type="evidence" value="ECO:0007669"/>
    <property type="project" value="InterPro"/>
</dbReference>
<keyword evidence="3" id="KW-1185">Reference proteome</keyword>
<evidence type="ECO:0000259" key="1">
    <source>
        <dbReference type="Pfam" id="PF00578"/>
    </source>
</evidence>
<dbReference type="Gene3D" id="3.40.30.10">
    <property type="entry name" value="Glutaredoxin"/>
    <property type="match status" value="1"/>
</dbReference>
<dbReference type="Pfam" id="PF00578">
    <property type="entry name" value="AhpC-TSA"/>
    <property type="match status" value="1"/>
</dbReference>
<accession>A0A1M5YN79</accession>
<protein>
    <submittedName>
        <fullName evidence="2">AhpC/TSA family protein</fullName>
    </submittedName>
</protein>